<name>A0A1B7LGP2_9FIRM</name>
<feature type="domain" description="GntR C-terminal" evidence="4">
    <location>
        <begin position="104"/>
        <end position="226"/>
    </location>
</feature>
<evidence type="ECO:0000256" key="3">
    <source>
        <dbReference type="ARBA" id="ARBA00023163"/>
    </source>
</evidence>
<dbReference type="InterPro" id="IPR013668">
    <property type="entry name" value="RNase_R_HTH_12"/>
</dbReference>
<dbReference type="SUPFAM" id="SSF48008">
    <property type="entry name" value="GntR ligand-binding domain-like"/>
    <property type="match status" value="1"/>
</dbReference>
<evidence type="ECO:0000259" key="4">
    <source>
        <dbReference type="SMART" id="SM00895"/>
    </source>
</evidence>
<dbReference type="Proteomes" id="UP000078532">
    <property type="component" value="Unassembled WGS sequence"/>
</dbReference>
<dbReference type="PANTHER" id="PTHR43537:SF5">
    <property type="entry name" value="UXU OPERON TRANSCRIPTIONAL REGULATOR"/>
    <property type="match status" value="1"/>
</dbReference>
<keyword evidence="3" id="KW-0804">Transcription</keyword>
<reference evidence="5 6" key="1">
    <citation type="submission" date="2016-04" db="EMBL/GenBank/DDBJ databases">
        <authorList>
            <person name="Evans L.H."/>
            <person name="Alamgir A."/>
            <person name="Owens N."/>
            <person name="Weber N.D."/>
            <person name="Virtaneva K."/>
            <person name="Barbian K."/>
            <person name="Babar A."/>
            <person name="Rosenke K."/>
        </authorList>
    </citation>
    <scope>NUCLEOTIDE SEQUENCE [LARGE SCALE GENOMIC DNA]</scope>
    <source>
        <strain evidence="5 6">LMa1</strain>
    </source>
</reference>
<keyword evidence="2" id="KW-0238">DNA-binding</keyword>
<gene>
    <name evidence="5" type="ORF">A6M21_06720</name>
</gene>
<dbReference type="Pfam" id="PF08461">
    <property type="entry name" value="WHD_RNase_R"/>
    <property type="match status" value="1"/>
</dbReference>
<dbReference type="Pfam" id="PF07729">
    <property type="entry name" value="FCD"/>
    <property type="match status" value="1"/>
</dbReference>
<organism evidence="5 6">
    <name type="scientific">Desulfotomaculum copahuensis</name>
    <dbReference type="NCBI Taxonomy" id="1838280"/>
    <lineage>
        <taxon>Bacteria</taxon>
        <taxon>Bacillati</taxon>
        <taxon>Bacillota</taxon>
        <taxon>Clostridia</taxon>
        <taxon>Eubacteriales</taxon>
        <taxon>Desulfotomaculaceae</taxon>
        <taxon>Desulfotomaculum</taxon>
    </lineage>
</organism>
<dbReference type="RefSeq" id="WP_066666970.1">
    <property type="nucleotide sequence ID" value="NZ_LYVF01000069.1"/>
</dbReference>
<dbReference type="InterPro" id="IPR008920">
    <property type="entry name" value="TF_FadR/GntR_C"/>
</dbReference>
<dbReference type="SMART" id="SM00895">
    <property type="entry name" value="FCD"/>
    <property type="match status" value="1"/>
</dbReference>
<keyword evidence="1" id="KW-0805">Transcription regulation</keyword>
<dbReference type="PANTHER" id="PTHR43537">
    <property type="entry name" value="TRANSCRIPTIONAL REGULATOR, GNTR FAMILY"/>
    <property type="match status" value="1"/>
</dbReference>
<comment type="caution">
    <text evidence="5">The sequence shown here is derived from an EMBL/GenBank/DDBJ whole genome shotgun (WGS) entry which is preliminary data.</text>
</comment>
<dbReference type="InterPro" id="IPR011711">
    <property type="entry name" value="GntR_C"/>
</dbReference>
<protein>
    <recommendedName>
        <fullName evidence="4">GntR C-terminal domain-containing protein</fullName>
    </recommendedName>
</protein>
<evidence type="ECO:0000256" key="2">
    <source>
        <dbReference type="ARBA" id="ARBA00023125"/>
    </source>
</evidence>
<keyword evidence="6" id="KW-1185">Reference proteome</keyword>
<dbReference type="Gene3D" id="1.10.10.10">
    <property type="entry name" value="Winged helix-like DNA-binding domain superfamily/Winged helix DNA-binding domain"/>
    <property type="match status" value="1"/>
</dbReference>
<dbReference type="EMBL" id="LYVF01000069">
    <property type="protein sequence ID" value="OAT85230.1"/>
    <property type="molecule type" value="Genomic_DNA"/>
</dbReference>
<evidence type="ECO:0000313" key="6">
    <source>
        <dbReference type="Proteomes" id="UP000078532"/>
    </source>
</evidence>
<proteinExistence type="predicted"/>
<dbReference type="Gene3D" id="1.20.120.530">
    <property type="entry name" value="GntR ligand-binding domain-like"/>
    <property type="match status" value="1"/>
</dbReference>
<sequence length="242" mass="27158">MGEIKKHEAEILKILSAENGPLGSGQLCRLLVQRGFNLSEATVGRILSDMDRHDLTVKYGYRGRSISAHGKEVLESIEKASRLNLSGSHFISILDSQRQEDLIDMLVARRAIERELAALAAVKATEAEIGLLEAILHEQERLATRNEMTAEQDIKFHHMIATAAKNKVLTAALNLIRQGRQMSGILEYIRKEVKGTIAVEHARILRAIINRDPVAADRAMVEHIESLISDVEKYWRQTHLET</sequence>
<dbReference type="OrthoDB" id="9799482at2"/>
<dbReference type="InterPro" id="IPR036388">
    <property type="entry name" value="WH-like_DNA-bd_sf"/>
</dbReference>
<evidence type="ECO:0000313" key="5">
    <source>
        <dbReference type="EMBL" id="OAT85230.1"/>
    </source>
</evidence>
<dbReference type="AlphaFoldDB" id="A0A1B7LGP2"/>
<accession>A0A1B7LGP2</accession>
<dbReference type="STRING" id="1838280.A6M21_06720"/>
<dbReference type="GO" id="GO:0003677">
    <property type="term" value="F:DNA binding"/>
    <property type="evidence" value="ECO:0007669"/>
    <property type="project" value="UniProtKB-KW"/>
</dbReference>
<evidence type="ECO:0000256" key="1">
    <source>
        <dbReference type="ARBA" id="ARBA00023015"/>
    </source>
</evidence>